<feature type="transmembrane region" description="Helical" evidence="2">
    <location>
        <begin position="7"/>
        <end position="29"/>
    </location>
</feature>
<keyword evidence="2" id="KW-0472">Membrane</keyword>
<feature type="region of interest" description="Disordered" evidence="1">
    <location>
        <begin position="79"/>
        <end position="101"/>
    </location>
</feature>
<name>A0A553WJ65_9SPHN</name>
<dbReference type="OrthoDB" id="7595841at2"/>
<comment type="caution">
    <text evidence="3">The sequence shown here is derived from an EMBL/GenBank/DDBJ whole genome shotgun (WGS) entry which is preliminary data.</text>
</comment>
<protein>
    <recommendedName>
        <fullName evidence="5">DUF1049 domain-containing protein</fullName>
    </recommendedName>
</protein>
<proteinExistence type="predicted"/>
<sequence>MRFLKTLIWVTVIVGLIVFATNNWVPVSISLWGGMRLDTKLPALVIAAFMLGFFPLYFIHRTVLWRMKRRLLTLEGNQRTATFPSPPPVPPRPSYVPGDAA</sequence>
<evidence type="ECO:0000313" key="3">
    <source>
        <dbReference type="EMBL" id="TSB04750.1"/>
    </source>
</evidence>
<evidence type="ECO:0000256" key="2">
    <source>
        <dbReference type="SAM" id="Phobius"/>
    </source>
</evidence>
<dbReference type="RefSeq" id="WP_143775668.1">
    <property type="nucleotide sequence ID" value="NZ_VKKU01000001.1"/>
</dbReference>
<evidence type="ECO:0008006" key="5">
    <source>
        <dbReference type="Google" id="ProtNLM"/>
    </source>
</evidence>
<dbReference type="EMBL" id="VKKU01000001">
    <property type="protein sequence ID" value="TSB04750.1"/>
    <property type="molecule type" value="Genomic_DNA"/>
</dbReference>
<accession>A0A553WJ65</accession>
<keyword evidence="2" id="KW-1133">Transmembrane helix</keyword>
<evidence type="ECO:0000313" key="4">
    <source>
        <dbReference type="Proteomes" id="UP000320160"/>
    </source>
</evidence>
<feature type="compositionally biased region" description="Pro residues" evidence="1">
    <location>
        <begin position="84"/>
        <end position="94"/>
    </location>
</feature>
<keyword evidence="2" id="KW-0812">Transmembrane</keyword>
<keyword evidence="4" id="KW-1185">Reference proteome</keyword>
<dbReference type="Proteomes" id="UP000320160">
    <property type="component" value="Unassembled WGS sequence"/>
</dbReference>
<evidence type="ECO:0000256" key="1">
    <source>
        <dbReference type="SAM" id="MobiDB-lite"/>
    </source>
</evidence>
<feature type="transmembrane region" description="Helical" evidence="2">
    <location>
        <begin position="41"/>
        <end position="60"/>
    </location>
</feature>
<dbReference type="AlphaFoldDB" id="A0A553WJ65"/>
<gene>
    <name evidence="3" type="ORF">FOM92_04890</name>
</gene>
<reference evidence="3 4" key="1">
    <citation type="submission" date="2019-07" db="EMBL/GenBank/DDBJ databases">
        <authorList>
            <person name="Park M."/>
        </authorList>
    </citation>
    <scope>NUCLEOTIDE SEQUENCE [LARGE SCALE GENOMIC DNA]</scope>
    <source>
        <strain evidence="3 4">KCTC32445</strain>
    </source>
</reference>
<organism evidence="3 4">
    <name type="scientific">Sphingorhabdus contaminans</name>
    <dbReference type="NCBI Taxonomy" id="1343899"/>
    <lineage>
        <taxon>Bacteria</taxon>
        <taxon>Pseudomonadati</taxon>
        <taxon>Pseudomonadota</taxon>
        <taxon>Alphaproteobacteria</taxon>
        <taxon>Sphingomonadales</taxon>
        <taxon>Sphingomonadaceae</taxon>
        <taxon>Sphingorhabdus</taxon>
    </lineage>
</organism>